<sequence length="364" mass="42984">MENKYTYPFDEELKEEVKQGVEDDFEESPPKDIVAYNELRSCADIFRMYKSGQLEIQPYFQRDVVWSKPAQSRFVDSLIKQLPIPSMCFSLDFNSDERYVIDGLQRIQSIINFLSKEEWTLSPLEDIDPAISGKSIRSIKKNNPSYYSRVQNLTIPITVIRCNHNKKEHLEYLFTIFHRLNSGGTKLNNQEIRNCIYSGSFNEFLKSITVFKHYQSLFDIDSNKNYRFSFEELNLRFFALSEDFENYSGRLSKWLNDYMFSNRFLDDNTIEIKRKEFEDVITIIYTRVFENTAVKKISKSIIEAIYVGVQRNLQDIKKSQTILNQKYQTLRQDPLFSSDELSEGVARKNKVIKRLNRAVEIFAE</sequence>
<dbReference type="AlphaFoldDB" id="A0AA97EN27"/>
<evidence type="ECO:0000313" key="3">
    <source>
        <dbReference type="Proteomes" id="UP001302486"/>
    </source>
</evidence>
<reference evidence="3" key="1">
    <citation type="submission" date="2024-06" db="EMBL/GenBank/DDBJ databases">
        <title>Hwangdonia haimaensis gen. nov., sp. nov., a member of the family Flavobacteriaceae isolated from the haima cold seep.</title>
        <authorList>
            <person name="Li J."/>
        </authorList>
    </citation>
    <scope>NUCLEOTIDE SEQUENCE [LARGE SCALE GENOMIC DNA]</scope>
    <source>
        <strain evidence="3">SCSIO 19198</strain>
    </source>
</reference>
<dbReference type="Proteomes" id="UP001302486">
    <property type="component" value="Chromosome"/>
</dbReference>
<dbReference type="PANTHER" id="PTHR39639">
    <property type="entry name" value="CHROMOSOME 16, WHOLE GENOME SHOTGUN SEQUENCE"/>
    <property type="match status" value="1"/>
</dbReference>
<feature type="domain" description="GmrSD restriction endonucleases N-terminal" evidence="1">
    <location>
        <begin position="44"/>
        <end position="197"/>
    </location>
</feature>
<name>A0AA97EN27_9FLAO</name>
<accession>A0AA97EN27</accession>
<dbReference type="KEGG" id="hws:RNZ46_15905"/>
<evidence type="ECO:0000313" key="2">
    <source>
        <dbReference type="EMBL" id="WOD43474.1"/>
    </source>
</evidence>
<organism evidence="2 3">
    <name type="scientific">Hwangdonia lutea</name>
    <dbReference type="NCBI Taxonomy" id="3075823"/>
    <lineage>
        <taxon>Bacteria</taxon>
        <taxon>Pseudomonadati</taxon>
        <taxon>Bacteroidota</taxon>
        <taxon>Flavobacteriia</taxon>
        <taxon>Flavobacteriales</taxon>
        <taxon>Flavobacteriaceae</taxon>
        <taxon>Hwangdonia</taxon>
    </lineage>
</organism>
<proteinExistence type="predicted"/>
<dbReference type="Pfam" id="PF03235">
    <property type="entry name" value="GmrSD_N"/>
    <property type="match status" value="1"/>
</dbReference>
<evidence type="ECO:0000259" key="1">
    <source>
        <dbReference type="Pfam" id="PF03235"/>
    </source>
</evidence>
<dbReference type="PANTHER" id="PTHR39639:SF1">
    <property type="entry name" value="DUF262 DOMAIN-CONTAINING PROTEIN"/>
    <property type="match status" value="1"/>
</dbReference>
<dbReference type="RefSeq" id="WP_316983159.1">
    <property type="nucleotide sequence ID" value="NZ_CP136521.1"/>
</dbReference>
<dbReference type="EMBL" id="CP136521">
    <property type="protein sequence ID" value="WOD43474.1"/>
    <property type="molecule type" value="Genomic_DNA"/>
</dbReference>
<keyword evidence="3" id="KW-1185">Reference proteome</keyword>
<gene>
    <name evidence="2" type="ORF">RNZ46_15905</name>
</gene>
<protein>
    <submittedName>
        <fullName evidence="2">DUF262 domain-containing protein</fullName>
    </submittedName>
</protein>
<dbReference type="InterPro" id="IPR004919">
    <property type="entry name" value="GmrSD_N"/>
</dbReference>